<name>A0ABS9J052_9FLAO</name>
<sequence>MITPAILTVVEKGADIAYYYNLAEEEKKDTNTNGLKEVKEMPYPKDLNLQLSQISKKKENYFYYFKRHYDQVMDVIIPPPEAFTV</sequence>
<dbReference type="EMBL" id="JAETXX010000001">
    <property type="protein sequence ID" value="MCF8713811.1"/>
    <property type="molecule type" value="Genomic_DNA"/>
</dbReference>
<evidence type="ECO:0000313" key="1">
    <source>
        <dbReference type="EMBL" id="MCF8713811.1"/>
    </source>
</evidence>
<dbReference type="RefSeq" id="WP_236957770.1">
    <property type="nucleotide sequence ID" value="NZ_JAETXX010000001.1"/>
</dbReference>
<dbReference type="Proteomes" id="UP000829517">
    <property type="component" value="Unassembled WGS sequence"/>
</dbReference>
<protein>
    <submittedName>
        <fullName evidence="1">Uncharacterized protein</fullName>
    </submittedName>
</protein>
<keyword evidence="2" id="KW-1185">Reference proteome</keyword>
<organism evidence="1 2">
    <name type="scientific">Joostella atrarenae</name>
    <dbReference type="NCBI Taxonomy" id="679257"/>
    <lineage>
        <taxon>Bacteria</taxon>
        <taxon>Pseudomonadati</taxon>
        <taxon>Bacteroidota</taxon>
        <taxon>Flavobacteriia</taxon>
        <taxon>Flavobacteriales</taxon>
        <taxon>Flavobacteriaceae</taxon>
        <taxon>Joostella</taxon>
    </lineage>
</organism>
<accession>A0ABS9J052</accession>
<reference evidence="1 2" key="1">
    <citation type="submission" date="2021-01" db="EMBL/GenBank/DDBJ databases">
        <title>Genome sequencing of Joostella atrarenae M1-2 (= KCTC 23194).</title>
        <authorList>
            <person name="Zakaria M.R."/>
            <person name="Lam M.Q."/>
            <person name="Chong C.S."/>
        </authorList>
    </citation>
    <scope>NUCLEOTIDE SEQUENCE [LARGE SCALE GENOMIC DNA]</scope>
    <source>
        <strain evidence="1 2">M1-2</strain>
    </source>
</reference>
<gene>
    <name evidence="1" type="ORF">JM658_03140</name>
</gene>
<comment type="caution">
    <text evidence="1">The sequence shown here is derived from an EMBL/GenBank/DDBJ whole genome shotgun (WGS) entry which is preliminary data.</text>
</comment>
<evidence type="ECO:0000313" key="2">
    <source>
        <dbReference type="Proteomes" id="UP000829517"/>
    </source>
</evidence>
<proteinExistence type="predicted"/>